<accession>A0A498JZJ5</accession>
<evidence type="ECO:0000256" key="1">
    <source>
        <dbReference type="ARBA" id="ARBA00006382"/>
    </source>
</evidence>
<gene>
    <name evidence="4" type="ORF">DVH24_010926</name>
</gene>
<comment type="caution">
    <text evidence="4">The sequence shown here is derived from an EMBL/GenBank/DDBJ whole genome shotgun (WGS) entry which is preliminary data.</text>
</comment>
<keyword evidence="2" id="KW-0560">Oxidoreductase</keyword>
<evidence type="ECO:0000256" key="2">
    <source>
        <dbReference type="ARBA" id="ARBA00023002"/>
    </source>
</evidence>
<dbReference type="Gene3D" id="3.40.50.10860">
    <property type="entry name" value="Leucine Dehydrogenase, chain A, domain 1"/>
    <property type="match status" value="1"/>
</dbReference>
<dbReference type="InterPro" id="IPR033524">
    <property type="entry name" value="Glu/Leu/Phe/Val_DH_AS"/>
</dbReference>
<dbReference type="InterPro" id="IPR011993">
    <property type="entry name" value="PH-like_dom_sf"/>
</dbReference>
<dbReference type="InterPro" id="IPR046346">
    <property type="entry name" value="Aminoacid_DH-like_N_sf"/>
</dbReference>
<dbReference type="InterPro" id="IPR006097">
    <property type="entry name" value="Glu/Leu/Phe/Val/Trp_DH_dimer"/>
</dbReference>
<organism evidence="4 5">
    <name type="scientific">Malus domestica</name>
    <name type="common">Apple</name>
    <name type="synonym">Pyrus malus</name>
    <dbReference type="NCBI Taxonomy" id="3750"/>
    <lineage>
        <taxon>Eukaryota</taxon>
        <taxon>Viridiplantae</taxon>
        <taxon>Streptophyta</taxon>
        <taxon>Embryophyta</taxon>
        <taxon>Tracheophyta</taxon>
        <taxon>Spermatophyta</taxon>
        <taxon>Magnoliopsida</taxon>
        <taxon>eudicotyledons</taxon>
        <taxon>Gunneridae</taxon>
        <taxon>Pentapetalae</taxon>
        <taxon>rosids</taxon>
        <taxon>fabids</taxon>
        <taxon>Rosales</taxon>
        <taxon>Rosaceae</taxon>
        <taxon>Amygdaloideae</taxon>
        <taxon>Maleae</taxon>
        <taxon>Malus</taxon>
    </lineage>
</organism>
<dbReference type="PANTHER" id="PTHR11606">
    <property type="entry name" value="GLUTAMATE DEHYDROGENASE"/>
    <property type="match status" value="1"/>
</dbReference>
<dbReference type="STRING" id="3750.A0A498JZJ5"/>
<dbReference type="SUPFAM" id="SSF53223">
    <property type="entry name" value="Aminoacid dehydrogenase-like, N-terminal domain"/>
    <property type="match status" value="1"/>
</dbReference>
<evidence type="ECO:0000313" key="5">
    <source>
        <dbReference type="Proteomes" id="UP000290289"/>
    </source>
</evidence>
<proteinExistence type="inferred from homology"/>
<dbReference type="AlphaFoldDB" id="A0A498JZJ5"/>
<name>A0A498JZJ5_MALDO</name>
<keyword evidence="5" id="KW-1185">Reference proteome</keyword>
<dbReference type="PROSITE" id="PS00074">
    <property type="entry name" value="GLFV_DEHYDROGENASE"/>
    <property type="match status" value="1"/>
</dbReference>
<sequence>MTWKTAMADIPYGGAKGGIGCTPRDLSLSELEYLTRVFAQKIHGLIGTHTDVPAPDMGTNVQTMAWMLDEYSKFHSHSPAVALIALKKGSQLIKYSRKGKPKLRPFRISTVSNFLYIRTLDSFHTNKFFILHLLPAAHLHDHY</sequence>
<feature type="domain" description="Glutamate/phenylalanine/leucine/valine/L-tryptophan dehydrogenase dimerisation" evidence="3">
    <location>
        <begin position="1"/>
        <end position="73"/>
    </location>
</feature>
<dbReference type="EMBL" id="RDQH01000331">
    <property type="protein sequence ID" value="RXH98601.1"/>
    <property type="molecule type" value="Genomic_DNA"/>
</dbReference>
<dbReference type="GO" id="GO:0004352">
    <property type="term" value="F:glutamate dehydrogenase (NAD+) activity"/>
    <property type="evidence" value="ECO:0007669"/>
    <property type="project" value="TreeGrafter"/>
</dbReference>
<reference evidence="4 5" key="1">
    <citation type="submission" date="2018-10" db="EMBL/GenBank/DDBJ databases">
        <title>A high-quality apple genome assembly.</title>
        <authorList>
            <person name="Hu J."/>
        </authorList>
    </citation>
    <scope>NUCLEOTIDE SEQUENCE [LARGE SCALE GENOMIC DNA]</scope>
    <source>
        <strain evidence="5">cv. HFTH1</strain>
        <tissue evidence="4">Young leaf</tissue>
    </source>
</reference>
<protein>
    <recommendedName>
        <fullName evidence="3">Glutamate/phenylalanine/leucine/valine/L-tryptophan dehydrogenase dimerisation domain-containing protein</fullName>
    </recommendedName>
</protein>
<evidence type="ECO:0000259" key="3">
    <source>
        <dbReference type="Pfam" id="PF02812"/>
    </source>
</evidence>
<dbReference type="GO" id="GO:0006538">
    <property type="term" value="P:L-glutamate catabolic process"/>
    <property type="evidence" value="ECO:0007669"/>
    <property type="project" value="TreeGrafter"/>
</dbReference>
<dbReference type="Gene3D" id="2.30.29.30">
    <property type="entry name" value="Pleckstrin-homology domain (PH domain)/Phosphotyrosine-binding domain (PTB)"/>
    <property type="match status" value="1"/>
</dbReference>
<comment type="similarity">
    <text evidence="1">Belongs to the Glu/Leu/Phe/Val dehydrogenases family.</text>
</comment>
<dbReference type="Pfam" id="PF02812">
    <property type="entry name" value="ELFV_dehydrog_N"/>
    <property type="match status" value="1"/>
</dbReference>
<evidence type="ECO:0000313" key="4">
    <source>
        <dbReference type="EMBL" id="RXH98601.1"/>
    </source>
</evidence>
<dbReference type="Proteomes" id="UP000290289">
    <property type="component" value="Chromosome 5"/>
</dbReference>
<dbReference type="PANTHER" id="PTHR11606:SF24">
    <property type="entry name" value="NAD-SPECIFIC GLUTAMATE DEHYDROGENASE"/>
    <property type="match status" value="1"/>
</dbReference>
<dbReference type="GO" id="GO:0005739">
    <property type="term" value="C:mitochondrion"/>
    <property type="evidence" value="ECO:0007669"/>
    <property type="project" value="TreeGrafter"/>
</dbReference>